<dbReference type="AlphaFoldDB" id="A0A5B7ZQ32"/>
<dbReference type="GO" id="GO:0005524">
    <property type="term" value="F:ATP binding"/>
    <property type="evidence" value="ECO:0007669"/>
    <property type="project" value="InterPro"/>
</dbReference>
<dbReference type="REBASE" id="342881">
    <property type="entry name" value="TspSY21ORF7505P"/>
</dbReference>
<dbReference type="Pfam" id="PF04851">
    <property type="entry name" value="ResIII"/>
    <property type="match status" value="1"/>
</dbReference>
<evidence type="ECO:0000313" key="2">
    <source>
        <dbReference type="EMBL" id="QDA57170.1"/>
    </source>
</evidence>
<dbReference type="InterPro" id="IPR006935">
    <property type="entry name" value="Helicase/UvrB_N"/>
</dbReference>
<dbReference type="PANTHER" id="PTHR47396:SF1">
    <property type="entry name" value="ATP-DEPENDENT HELICASE IRC3-RELATED"/>
    <property type="match status" value="1"/>
</dbReference>
<dbReference type="KEGG" id="thes:FHQ07_07510"/>
<organism evidence="2 3">
    <name type="scientific">Thermomonas aquatica</name>
    <dbReference type="NCBI Taxonomy" id="2202149"/>
    <lineage>
        <taxon>Bacteria</taxon>
        <taxon>Pseudomonadati</taxon>
        <taxon>Pseudomonadota</taxon>
        <taxon>Gammaproteobacteria</taxon>
        <taxon>Lysobacterales</taxon>
        <taxon>Lysobacteraceae</taxon>
        <taxon>Thermomonas</taxon>
    </lineage>
</organism>
<gene>
    <name evidence="2" type="ORF">FHQ07_07510</name>
</gene>
<dbReference type="InterPro" id="IPR027417">
    <property type="entry name" value="P-loop_NTPase"/>
</dbReference>
<keyword evidence="2" id="KW-0255">Endonuclease</keyword>
<accession>A0A5B7ZQ32</accession>
<dbReference type="GO" id="GO:0004519">
    <property type="term" value="F:endonuclease activity"/>
    <property type="evidence" value="ECO:0007669"/>
    <property type="project" value="UniProtKB-KW"/>
</dbReference>
<feature type="domain" description="Helicase/UvrB N-terminal" evidence="1">
    <location>
        <begin position="60"/>
        <end position="357"/>
    </location>
</feature>
<dbReference type="OrthoDB" id="9803459at2"/>
<dbReference type="Proteomes" id="UP000308149">
    <property type="component" value="Chromosome"/>
</dbReference>
<dbReference type="GO" id="GO:0003677">
    <property type="term" value="F:DNA binding"/>
    <property type="evidence" value="ECO:0007669"/>
    <property type="project" value="InterPro"/>
</dbReference>
<keyword evidence="2" id="KW-0540">Nuclease</keyword>
<sequence length="989" mass="111539">MSIKPDDPLVLAKSLTQRADQLCTGLASDTADLYELVTPTTAELLRWWFGEDARQTRPFNFHPGQQQAILNTIVAHEVLGSPDLKALYEQACAEALLVGDRLAEVSQPKHAHPKYCLKMATGTGKTWVLQALLVWQMLNKTAALEEGIDDPRFSRRFLIVAPGLIVYERLLDAFVGKEREAGNGRDFSTSDTERYAELFVPPAYRERVRQFVQGNFCAKQDIGLKATGNGMVAVTNWHLLQETGEELAEAEADEELLETAGIVPEAHDVARHVLPVVPGRATGNSLEVLDNRWARGRVIAFLQALPDLVVFNDEAHHIHDLKKDGEAGEVEWQKSLSRIAEGKGRRFVQVDFSATPYNERAGRGRNAGSTKVWFPHIVADFDLKQAMRAGLVKSLVLDKRREIGAVPLESLEFKAERDDDGTLRLSEGQRIMLRAGLQKLKRLEQDFGGIDPARHPKMLVVCEDTNVSPLVAQFMVDEGLHDNDVLTVDSGKKAELGEKDWAPLRQRLFDVDRHAQPRVIVSVLMLREGFDVNNICVIVPLRASGAQILLEQTIGRGLRLMWRDAEFDDIKRENRERIDRGEEPGSLIDILSIVEHPRFEQFYDELMRDGLVGTTGDDEGGSTVGDLITVERRDGWEAFDFAVPFILRDVDESLEHLPIELDSLPPFTQMPRSALSALLGKGDTFVSQDLQSSTLFGDYRVEGSVMNVSGYNEYLSRLTRRVGQALSNPLPRGNRIAEHLATPYMQVNSTVLAQALDDYIREFLFREPFEPFAGENWRLLLLQPVIDHIVKVFGLALVQSEARGTTGETEVRHRRLSEVERITLRESTSMDVTKCIYARQGWPARSGGLERAFIEWCQSDAGVEAFCKLSENKHDFVRLRYVREDGLPAFYFPDFMVRTADAIYLVETKAQQQTSHPNVQRKRRAAATWCSRINELPPYDRNGREWHYALVGESLFEDWRSKHARMAELLAFCRIRAATSHVDQGLLAI</sequence>
<keyword evidence="2" id="KW-0378">Hydrolase</keyword>
<dbReference type="RefSeq" id="WP_139716222.1">
    <property type="nucleotide sequence ID" value="NZ_CP040871.1"/>
</dbReference>
<dbReference type="InterPro" id="IPR050742">
    <property type="entry name" value="Helicase_Restrict-Modif_Enz"/>
</dbReference>
<dbReference type="PANTHER" id="PTHR47396">
    <property type="entry name" value="TYPE I RESTRICTION ENZYME ECOKI R PROTEIN"/>
    <property type="match status" value="1"/>
</dbReference>
<dbReference type="GO" id="GO:0005829">
    <property type="term" value="C:cytosol"/>
    <property type="evidence" value="ECO:0007669"/>
    <property type="project" value="TreeGrafter"/>
</dbReference>
<keyword evidence="3" id="KW-1185">Reference proteome</keyword>
<proteinExistence type="predicted"/>
<protein>
    <submittedName>
        <fullName evidence="2">Restriction endonuclease subunit R</fullName>
    </submittedName>
</protein>
<evidence type="ECO:0000313" key="3">
    <source>
        <dbReference type="Proteomes" id="UP000308149"/>
    </source>
</evidence>
<dbReference type="GO" id="GO:0016787">
    <property type="term" value="F:hydrolase activity"/>
    <property type="evidence" value="ECO:0007669"/>
    <property type="project" value="InterPro"/>
</dbReference>
<evidence type="ECO:0000259" key="1">
    <source>
        <dbReference type="Pfam" id="PF04851"/>
    </source>
</evidence>
<reference evidence="2 3" key="1">
    <citation type="submission" date="2019-06" db="EMBL/GenBank/DDBJ databases">
        <title>Thermomonas aquatica sp. nov., isolated from an industrial wastewater treatment plant.</title>
        <authorList>
            <person name="Jeon J.H."/>
            <person name="Park D.-S."/>
        </authorList>
    </citation>
    <scope>NUCLEOTIDE SEQUENCE [LARGE SCALE GENOMIC DNA]</scope>
    <source>
        <strain evidence="2 3">SY21</strain>
    </source>
</reference>
<name>A0A5B7ZQ32_9GAMM</name>
<dbReference type="EMBL" id="CP040871">
    <property type="protein sequence ID" value="QDA57170.1"/>
    <property type="molecule type" value="Genomic_DNA"/>
</dbReference>
<dbReference type="Gene3D" id="3.40.50.300">
    <property type="entry name" value="P-loop containing nucleotide triphosphate hydrolases"/>
    <property type="match status" value="2"/>
</dbReference>
<dbReference type="SUPFAM" id="SSF52540">
    <property type="entry name" value="P-loop containing nucleoside triphosphate hydrolases"/>
    <property type="match status" value="1"/>
</dbReference>